<name>A0A7W9GRT7_9ACTN</name>
<gene>
    <name evidence="2" type="ORF">HD601_003459</name>
</gene>
<dbReference type="Proteomes" id="UP000542813">
    <property type="component" value="Unassembled WGS sequence"/>
</dbReference>
<proteinExistence type="predicted"/>
<protein>
    <submittedName>
        <fullName evidence="2">Uncharacterized protein</fullName>
    </submittedName>
</protein>
<sequence length="80" mass="8961">MTWPLAAKIRYVDETLVWLADYRRRCDDPGEQLRIYAAIDGWLDERIDLMRRADRQGLAHLPGGIDGGTDGARPGHAGQA</sequence>
<evidence type="ECO:0000313" key="2">
    <source>
        <dbReference type="EMBL" id="MBB5788884.1"/>
    </source>
</evidence>
<dbReference type="RefSeq" id="WP_184823850.1">
    <property type="nucleotide sequence ID" value="NZ_JACHMM010000001.1"/>
</dbReference>
<accession>A0A7W9GRT7</accession>
<dbReference type="EMBL" id="JACHMM010000001">
    <property type="protein sequence ID" value="MBB5788884.1"/>
    <property type="molecule type" value="Genomic_DNA"/>
</dbReference>
<reference evidence="2 3" key="1">
    <citation type="submission" date="2020-08" db="EMBL/GenBank/DDBJ databases">
        <title>Sequencing the genomes of 1000 actinobacteria strains.</title>
        <authorList>
            <person name="Klenk H.-P."/>
        </authorList>
    </citation>
    <scope>NUCLEOTIDE SEQUENCE [LARGE SCALE GENOMIC DNA]</scope>
    <source>
        <strain evidence="2 3">DSM 102122</strain>
    </source>
</reference>
<feature type="region of interest" description="Disordered" evidence="1">
    <location>
        <begin position="60"/>
        <end position="80"/>
    </location>
</feature>
<evidence type="ECO:0000313" key="3">
    <source>
        <dbReference type="Proteomes" id="UP000542813"/>
    </source>
</evidence>
<organism evidence="2 3">
    <name type="scientific">Jiangella mangrovi</name>
    <dbReference type="NCBI Taxonomy" id="1524084"/>
    <lineage>
        <taxon>Bacteria</taxon>
        <taxon>Bacillati</taxon>
        <taxon>Actinomycetota</taxon>
        <taxon>Actinomycetes</taxon>
        <taxon>Jiangellales</taxon>
        <taxon>Jiangellaceae</taxon>
        <taxon>Jiangella</taxon>
    </lineage>
</organism>
<comment type="caution">
    <text evidence="2">The sequence shown here is derived from an EMBL/GenBank/DDBJ whole genome shotgun (WGS) entry which is preliminary data.</text>
</comment>
<dbReference type="AlphaFoldDB" id="A0A7W9GRT7"/>
<keyword evidence="3" id="KW-1185">Reference proteome</keyword>
<evidence type="ECO:0000256" key="1">
    <source>
        <dbReference type="SAM" id="MobiDB-lite"/>
    </source>
</evidence>